<dbReference type="EMBL" id="BAIV01000006">
    <property type="protein sequence ID" value="GAE82991.1"/>
    <property type="molecule type" value="Genomic_DNA"/>
</dbReference>
<dbReference type="Proteomes" id="UP000019131">
    <property type="component" value="Unassembled WGS sequence"/>
</dbReference>
<dbReference type="RefSeq" id="WP_158332183.1">
    <property type="nucleotide sequence ID" value="NZ_BAIV01000006.1"/>
</dbReference>
<keyword evidence="2" id="KW-1185">Reference proteome</keyword>
<gene>
    <name evidence="1" type="ORF">JCM10512_1235</name>
</gene>
<evidence type="ECO:0000313" key="1">
    <source>
        <dbReference type="EMBL" id="GAE82991.1"/>
    </source>
</evidence>
<evidence type="ECO:0000313" key="2">
    <source>
        <dbReference type="Proteomes" id="UP000019131"/>
    </source>
</evidence>
<dbReference type="AlphaFoldDB" id="W4UPX5"/>
<reference evidence="1 2" key="1">
    <citation type="journal article" date="2014" name="Genome Announc.">
        <title>Draft Genome Sequence of Bacteroides reticulotermitis Strain JCM 10512T, Isolated from the Gut of a Termite.</title>
        <authorList>
            <person name="Yuki M."/>
            <person name="Oshima K."/>
            <person name="Suda W."/>
            <person name="Sakamoto M."/>
            <person name="Iida T."/>
            <person name="Hattori M."/>
            <person name="Ohkuma M."/>
        </authorList>
    </citation>
    <scope>NUCLEOTIDE SEQUENCE [LARGE SCALE GENOMIC DNA]</scope>
    <source>
        <strain evidence="1 2">JCM 10512</strain>
    </source>
</reference>
<accession>W4UPX5</accession>
<proteinExistence type="predicted"/>
<protein>
    <submittedName>
        <fullName evidence="1">Uncharacterized protein</fullName>
    </submittedName>
</protein>
<name>W4UPX5_9BACE</name>
<organism evidence="1 2">
    <name type="scientific">Bacteroides reticulotermitis JCM 10512</name>
    <dbReference type="NCBI Taxonomy" id="1445607"/>
    <lineage>
        <taxon>Bacteria</taxon>
        <taxon>Pseudomonadati</taxon>
        <taxon>Bacteroidota</taxon>
        <taxon>Bacteroidia</taxon>
        <taxon>Bacteroidales</taxon>
        <taxon>Bacteroidaceae</taxon>
        <taxon>Bacteroides</taxon>
    </lineage>
</organism>
<comment type="caution">
    <text evidence="1">The sequence shown here is derived from an EMBL/GenBank/DDBJ whole genome shotgun (WGS) entry which is preliminary data.</text>
</comment>
<sequence length="50" mass="5772">MKQEIEGEKYRKKLFKFTNSCAQYGSKTGLFGALEALFFEKISSSYHLSE</sequence>